<comment type="caution">
    <text evidence="1">The sequence shown here is derived from an EMBL/GenBank/DDBJ whole genome shotgun (WGS) entry which is preliminary data.</text>
</comment>
<accession>A0A1A6HEK7</accession>
<evidence type="ECO:0000313" key="1">
    <source>
        <dbReference type="EMBL" id="OBS76691.1"/>
    </source>
</evidence>
<protein>
    <submittedName>
        <fullName evidence="1">Uncharacterized protein</fullName>
    </submittedName>
</protein>
<dbReference type="EMBL" id="LZPO01034879">
    <property type="protein sequence ID" value="OBS76691.1"/>
    <property type="molecule type" value="Genomic_DNA"/>
</dbReference>
<reference evidence="1 2" key="1">
    <citation type="submission" date="2016-06" db="EMBL/GenBank/DDBJ databases">
        <title>The Draft Genome Sequence and Annotation of the Desert Woodrat Neotoma lepida.</title>
        <authorList>
            <person name="Campbell M."/>
            <person name="Oakeson K.F."/>
            <person name="Yandell M."/>
            <person name="Halpert J.R."/>
            <person name="Dearing D."/>
        </authorList>
    </citation>
    <scope>NUCLEOTIDE SEQUENCE [LARGE SCALE GENOMIC DNA]</scope>
    <source>
        <strain evidence="1">417</strain>
        <tissue evidence="1">Liver</tissue>
    </source>
</reference>
<sequence>MTGIALVMKVLDLFQDSEAIKGGIVDINWEFKKDIDLTKDNMDLQRVKEDDKKAVTFPIYTK</sequence>
<gene>
    <name evidence="1" type="ORF">A6R68_16858</name>
</gene>
<organism evidence="1 2">
    <name type="scientific">Neotoma lepida</name>
    <name type="common">Desert woodrat</name>
    <dbReference type="NCBI Taxonomy" id="56216"/>
    <lineage>
        <taxon>Eukaryota</taxon>
        <taxon>Metazoa</taxon>
        <taxon>Chordata</taxon>
        <taxon>Craniata</taxon>
        <taxon>Vertebrata</taxon>
        <taxon>Euteleostomi</taxon>
        <taxon>Mammalia</taxon>
        <taxon>Eutheria</taxon>
        <taxon>Euarchontoglires</taxon>
        <taxon>Glires</taxon>
        <taxon>Rodentia</taxon>
        <taxon>Myomorpha</taxon>
        <taxon>Muroidea</taxon>
        <taxon>Cricetidae</taxon>
        <taxon>Neotominae</taxon>
        <taxon>Neotoma</taxon>
    </lineage>
</organism>
<feature type="non-terminal residue" evidence="1">
    <location>
        <position position="62"/>
    </location>
</feature>
<proteinExistence type="predicted"/>
<dbReference type="AlphaFoldDB" id="A0A1A6HEK7"/>
<keyword evidence="2" id="KW-1185">Reference proteome</keyword>
<evidence type="ECO:0000313" key="2">
    <source>
        <dbReference type="Proteomes" id="UP000092124"/>
    </source>
</evidence>
<dbReference type="Proteomes" id="UP000092124">
    <property type="component" value="Unassembled WGS sequence"/>
</dbReference>
<name>A0A1A6HEK7_NEOLE</name>